<evidence type="ECO:0000256" key="1">
    <source>
        <dbReference type="ARBA" id="ARBA00010646"/>
    </source>
</evidence>
<protein>
    <submittedName>
        <fullName evidence="6">Glycoside hydrolase family 25 protein</fullName>
    </submittedName>
</protein>
<evidence type="ECO:0000313" key="6">
    <source>
        <dbReference type="EMBL" id="MVN23051.1"/>
    </source>
</evidence>
<sequence>MQPVTPPNKRPQASQKTPIKRKAAVKKKAPVKKKGNKKQVSAFPWKIVLAGILLVLLSPFYYGYIVKTFTAAWRWIRDIGENPNYRTYRSFDIRIPKKYSIHGIDVSYAQGKIDWYQVKAMQEDSVHISFVFIKATEGLLTVDPYFKRNWREAPKVGLVCGAYHFFRPQKNGTWQARFFLQNVDLEKGDLPMVVDIEELDGVPPDQMRKELKKFLDYLEKKTHAKPIIYSGLSFYQDYLSGYFDSYPFWIAHYYQDHLKINPATNWWFWQHSDKAKVNGINHVVDFNAFKGDDQDFQRLLVP</sequence>
<dbReference type="GO" id="GO:0016998">
    <property type="term" value="P:cell wall macromolecule catabolic process"/>
    <property type="evidence" value="ECO:0007669"/>
    <property type="project" value="InterPro"/>
</dbReference>
<evidence type="ECO:0000256" key="4">
    <source>
        <dbReference type="SAM" id="MobiDB-lite"/>
    </source>
</evidence>
<dbReference type="PROSITE" id="PS51904">
    <property type="entry name" value="GLYCOSYL_HYDROL_F25_2"/>
    <property type="match status" value="1"/>
</dbReference>
<accession>A0A7K1T0F1</accession>
<reference evidence="6 7" key="1">
    <citation type="submission" date="2019-12" db="EMBL/GenBank/DDBJ databases">
        <title>Mucilaginibacter sp. HMF7410 genome sequencing and assembly.</title>
        <authorList>
            <person name="Kang H."/>
            <person name="Cha I."/>
            <person name="Kim H."/>
            <person name="Joh K."/>
        </authorList>
    </citation>
    <scope>NUCLEOTIDE SEQUENCE [LARGE SCALE GENOMIC DNA]</scope>
    <source>
        <strain evidence="6 7">HMF7410</strain>
    </source>
</reference>
<keyword evidence="5" id="KW-0812">Transmembrane</keyword>
<keyword evidence="5" id="KW-0472">Membrane</keyword>
<dbReference type="SUPFAM" id="SSF51445">
    <property type="entry name" value="(Trans)glycosidases"/>
    <property type="match status" value="1"/>
</dbReference>
<dbReference type="SMART" id="SM00641">
    <property type="entry name" value="Glyco_25"/>
    <property type="match status" value="1"/>
</dbReference>
<dbReference type="Proteomes" id="UP000462014">
    <property type="component" value="Unassembled WGS sequence"/>
</dbReference>
<dbReference type="InterPro" id="IPR017853">
    <property type="entry name" value="GH"/>
</dbReference>
<organism evidence="6 7">
    <name type="scientific">Mucilaginibacter arboris</name>
    <dbReference type="NCBI Taxonomy" id="2682090"/>
    <lineage>
        <taxon>Bacteria</taxon>
        <taxon>Pseudomonadati</taxon>
        <taxon>Bacteroidota</taxon>
        <taxon>Sphingobacteriia</taxon>
        <taxon>Sphingobacteriales</taxon>
        <taxon>Sphingobacteriaceae</taxon>
        <taxon>Mucilaginibacter</taxon>
    </lineage>
</organism>
<dbReference type="AlphaFoldDB" id="A0A7K1T0F1"/>
<keyword evidence="2 6" id="KW-0378">Hydrolase</keyword>
<evidence type="ECO:0000256" key="2">
    <source>
        <dbReference type="ARBA" id="ARBA00022801"/>
    </source>
</evidence>
<keyword evidence="3" id="KW-0326">Glycosidase</keyword>
<dbReference type="Pfam" id="PF01183">
    <property type="entry name" value="Glyco_hydro_25"/>
    <property type="match status" value="1"/>
</dbReference>
<dbReference type="PANTHER" id="PTHR34135">
    <property type="entry name" value="LYSOZYME"/>
    <property type="match status" value="1"/>
</dbReference>
<feature type="region of interest" description="Disordered" evidence="4">
    <location>
        <begin position="1"/>
        <end position="33"/>
    </location>
</feature>
<dbReference type="CDD" id="cd06524">
    <property type="entry name" value="GH25_YegX-like"/>
    <property type="match status" value="1"/>
</dbReference>
<proteinExistence type="inferred from homology"/>
<feature type="compositionally biased region" description="Basic residues" evidence="4">
    <location>
        <begin position="18"/>
        <end position="33"/>
    </location>
</feature>
<feature type="transmembrane region" description="Helical" evidence="5">
    <location>
        <begin position="43"/>
        <end position="64"/>
    </location>
</feature>
<gene>
    <name evidence="6" type="ORF">GO621_16110</name>
</gene>
<keyword evidence="5" id="KW-1133">Transmembrane helix</keyword>
<name>A0A7K1T0F1_9SPHI</name>
<evidence type="ECO:0000256" key="5">
    <source>
        <dbReference type="SAM" id="Phobius"/>
    </source>
</evidence>
<dbReference type="GO" id="GO:0016052">
    <property type="term" value="P:carbohydrate catabolic process"/>
    <property type="evidence" value="ECO:0007669"/>
    <property type="project" value="TreeGrafter"/>
</dbReference>
<dbReference type="GO" id="GO:0009253">
    <property type="term" value="P:peptidoglycan catabolic process"/>
    <property type="evidence" value="ECO:0007669"/>
    <property type="project" value="InterPro"/>
</dbReference>
<dbReference type="PANTHER" id="PTHR34135:SF2">
    <property type="entry name" value="LYSOZYME"/>
    <property type="match status" value="1"/>
</dbReference>
<evidence type="ECO:0000256" key="3">
    <source>
        <dbReference type="ARBA" id="ARBA00023295"/>
    </source>
</evidence>
<dbReference type="Gene3D" id="3.20.20.80">
    <property type="entry name" value="Glycosidases"/>
    <property type="match status" value="1"/>
</dbReference>
<dbReference type="InterPro" id="IPR002053">
    <property type="entry name" value="Glyco_hydro_25"/>
</dbReference>
<comment type="similarity">
    <text evidence="1">Belongs to the glycosyl hydrolase 25 family.</text>
</comment>
<dbReference type="GO" id="GO:0003796">
    <property type="term" value="F:lysozyme activity"/>
    <property type="evidence" value="ECO:0007669"/>
    <property type="project" value="InterPro"/>
</dbReference>
<evidence type="ECO:0000313" key="7">
    <source>
        <dbReference type="Proteomes" id="UP000462014"/>
    </source>
</evidence>
<comment type="caution">
    <text evidence="6">The sequence shown here is derived from an EMBL/GenBank/DDBJ whole genome shotgun (WGS) entry which is preliminary data.</text>
</comment>
<dbReference type="InterPro" id="IPR018077">
    <property type="entry name" value="Glyco_hydro_fam25_subgr"/>
</dbReference>
<dbReference type="EMBL" id="WPIK01000017">
    <property type="protein sequence ID" value="MVN23051.1"/>
    <property type="molecule type" value="Genomic_DNA"/>
</dbReference>
<keyword evidence="7" id="KW-1185">Reference proteome</keyword>